<dbReference type="Gene3D" id="1.25.40.10">
    <property type="entry name" value="Tetratricopeptide repeat domain"/>
    <property type="match status" value="3"/>
</dbReference>
<accession>A0ABP0KQF6</accession>
<dbReference type="PANTHER" id="PTHR47936">
    <property type="entry name" value="PPR_LONG DOMAIN-CONTAINING PROTEIN"/>
    <property type="match status" value="1"/>
</dbReference>
<sequence>MQVNGPGRWARHARSAEKPSRPTTVIDYNKSISRCKNGNDPQWELAMMLCQHVVQDRLEPNVITYNSTVSVCQRALQWLQALGLLAALEETSLESDVITVSTTASGFSSAEWRLAVSMLERMEQSQLKANVVTYSAVMNTLATWLQAIQLFGAIEEQSVEPNEILCGSAIGVCESTSRWEQAVLLLERLEETGLQANSVVFRAVVGACGAAHQWQHSLEVLGKAQKASETHVATYNAAISACGKAAAWEAALAVLHVLRKTAQADVISFSAAINSCEKASQWQQALILMRTARSMRSTDAVLYSCTITACAKWQAALYILRLMGREGSTSTRAFNAAITAMVAAEWQQTLELYHETRETHGPDITGFNLATTATSGSFAWQMATALLCRCATHDSHNSMRPDVISHNSVLSCLPPQSEWQTALFLQEVIEAGFQAQVITYNAVMTALTHWSQSIHKLSELSWHLKPSLISYGKIVTKLQNAAGKKAYKNISAWTIACQKARKELGIKGFCAVGGKTAQGKALYAKAKAIFAA</sequence>
<comment type="caution">
    <text evidence="3">The sequence shown here is derived from an EMBL/GenBank/DDBJ whole genome shotgun (WGS) entry which is preliminary data.</text>
</comment>
<dbReference type="InterPro" id="IPR011990">
    <property type="entry name" value="TPR-like_helical_dom_sf"/>
</dbReference>
<evidence type="ECO:0000256" key="2">
    <source>
        <dbReference type="SAM" id="MobiDB-lite"/>
    </source>
</evidence>
<keyword evidence="1" id="KW-0677">Repeat</keyword>
<keyword evidence="4" id="KW-1185">Reference proteome</keyword>
<reference evidence="3 4" key="1">
    <citation type="submission" date="2024-02" db="EMBL/GenBank/DDBJ databases">
        <authorList>
            <person name="Chen Y."/>
            <person name="Shah S."/>
            <person name="Dougan E. K."/>
            <person name="Thang M."/>
            <person name="Chan C."/>
        </authorList>
    </citation>
    <scope>NUCLEOTIDE SEQUENCE [LARGE SCALE GENOMIC DNA]</scope>
</reference>
<proteinExistence type="predicted"/>
<dbReference type="InterPro" id="IPR043928">
    <property type="entry name" value="DNVP"/>
</dbReference>
<dbReference type="Pfam" id="PF19060">
    <property type="entry name" value="DVNP"/>
    <property type="match status" value="1"/>
</dbReference>
<gene>
    <name evidence="3" type="ORF">CCMP2556_LOCUS17362</name>
</gene>
<dbReference type="EMBL" id="CAXAMN010009557">
    <property type="protein sequence ID" value="CAK9029114.1"/>
    <property type="molecule type" value="Genomic_DNA"/>
</dbReference>
<dbReference type="PANTHER" id="PTHR47936:SF1">
    <property type="entry name" value="PENTATRICOPEPTIDE REPEAT-CONTAINING PROTEIN GUN1, CHLOROPLASTIC"/>
    <property type="match status" value="1"/>
</dbReference>
<dbReference type="InterPro" id="IPR002885">
    <property type="entry name" value="PPR_rpt"/>
</dbReference>
<protein>
    <recommendedName>
        <fullName evidence="5">Pentatricopeptide repeat-containing protein, chloroplastic</fullName>
    </recommendedName>
</protein>
<dbReference type="Proteomes" id="UP001642484">
    <property type="component" value="Unassembled WGS sequence"/>
</dbReference>
<evidence type="ECO:0000313" key="4">
    <source>
        <dbReference type="Proteomes" id="UP001642484"/>
    </source>
</evidence>
<feature type="region of interest" description="Disordered" evidence="2">
    <location>
        <begin position="1"/>
        <end position="21"/>
    </location>
</feature>
<evidence type="ECO:0000313" key="3">
    <source>
        <dbReference type="EMBL" id="CAK9029114.1"/>
    </source>
</evidence>
<dbReference type="Pfam" id="PF13812">
    <property type="entry name" value="PPR_3"/>
    <property type="match status" value="1"/>
</dbReference>
<organism evidence="3 4">
    <name type="scientific">Durusdinium trenchii</name>
    <dbReference type="NCBI Taxonomy" id="1381693"/>
    <lineage>
        <taxon>Eukaryota</taxon>
        <taxon>Sar</taxon>
        <taxon>Alveolata</taxon>
        <taxon>Dinophyceae</taxon>
        <taxon>Suessiales</taxon>
        <taxon>Symbiodiniaceae</taxon>
        <taxon>Durusdinium</taxon>
    </lineage>
</organism>
<evidence type="ECO:0000256" key="1">
    <source>
        <dbReference type="ARBA" id="ARBA00022737"/>
    </source>
</evidence>
<name>A0ABP0KQF6_9DINO</name>
<evidence type="ECO:0008006" key="5">
    <source>
        <dbReference type="Google" id="ProtNLM"/>
    </source>
</evidence>